<feature type="transmembrane region" description="Helical" evidence="1">
    <location>
        <begin position="91"/>
        <end position="111"/>
    </location>
</feature>
<evidence type="ECO:0000313" key="3">
    <source>
        <dbReference type="Proteomes" id="UP000078200"/>
    </source>
</evidence>
<evidence type="ECO:0000313" key="2">
    <source>
        <dbReference type="EnsemblMetazoa" id="GAUT042576-PA"/>
    </source>
</evidence>
<dbReference type="AlphaFoldDB" id="A0A1A9VNG2"/>
<reference evidence="2" key="1">
    <citation type="submission" date="2020-05" db="UniProtKB">
        <authorList>
            <consortium name="EnsemblMetazoa"/>
        </authorList>
    </citation>
    <scope>IDENTIFICATION</scope>
    <source>
        <strain evidence="2">TTRI</strain>
    </source>
</reference>
<evidence type="ECO:0000256" key="1">
    <source>
        <dbReference type="SAM" id="Phobius"/>
    </source>
</evidence>
<keyword evidence="3" id="KW-1185">Reference proteome</keyword>
<proteinExistence type="predicted"/>
<name>A0A1A9VNG2_GLOAU</name>
<dbReference type="VEuPathDB" id="VectorBase:GAUT042576"/>
<dbReference type="Proteomes" id="UP000078200">
    <property type="component" value="Unassembled WGS sequence"/>
</dbReference>
<keyword evidence="1" id="KW-0472">Membrane</keyword>
<sequence>MNASRNKRIDAGSNRCLAILPYAPNRGQHWYHYHYYRYKHGSPKCEILHSHRKRADIRAAYYIIIEIIQNEIPNQTSPNGYMIKNCPIREVCLTCAVLSIISMVATTAPNVM</sequence>
<dbReference type="EnsemblMetazoa" id="GAUT042576-RA">
    <property type="protein sequence ID" value="GAUT042576-PA"/>
    <property type="gene ID" value="GAUT042576"/>
</dbReference>
<protein>
    <submittedName>
        <fullName evidence="2">Uncharacterized protein</fullName>
    </submittedName>
</protein>
<keyword evidence="1" id="KW-0812">Transmembrane</keyword>
<keyword evidence="1" id="KW-1133">Transmembrane helix</keyword>
<accession>A0A1A9VNG2</accession>
<organism evidence="2 3">
    <name type="scientific">Glossina austeni</name>
    <name type="common">Savannah tsetse fly</name>
    <dbReference type="NCBI Taxonomy" id="7395"/>
    <lineage>
        <taxon>Eukaryota</taxon>
        <taxon>Metazoa</taxon>
        <taxon>Ecdysozoa</taxon>
        <taxon>Arthropoda</taxon>
        <taxon>Hexapoda</taxon>
        <taxon>Insecta</taxon>
        <taxon>Pterygota</taxon>
        <taxon>Neoptera</taxon>
        <taxon>Endopterygota</taxon>
        <taxon>Diptera</taxon>
        <taxon>Brachycera</taxon>
        <taxon>Muscomorpha</taxon>
        <taxon>Hippoboscoidea</taxon>
        <taxon>Glossinidae</taxon>
        <taxon>Glossina</taxon>
    </lineage>
</organism>